<organism evidence="2 3">
    <name type="scientific">Halolactibacillus halophilus</name>
    <dbReference type="NCBI Taxonomy" id="306540"/>
    <lineage>
        <taxon>Bacteria</taxon>
        <taxon>Bacillati</taxon>
        <taxon>Bacillota</taxon>
        <taxon>Bacilli</taxon>
        <taxon>Bacillales</taxon>
        <taxon>Bacillaceae</taxon>
        <taxon>Halolactibacillus</taxon>
    </lineage>
</organism>
<sequence length="215" mass="24712">MFDNIDVHFDSLNNEEQGESIVNVRELVTESYNPYEINVIKVKPKVEMDQSVKTSINLPEFMFSNMIPTLEEKAIDSNVEIGLEKLNRDPSLLLTSSDPIDYKGKNKQRIKGILCEYVGASFFKENCDYFRKSVIVTESLLGSRGAFRVICTYVIKPKTDDRQRHSKHILKAIALDPYHLFLPGAHNNLTPEEMMEKVYSEVCEYSEHIGKMIKI</sequence>
<evidence type="ECO:0000313" key="2">
    <source>
        <dbReference type="EMBL" id="SFP08595.1"/>
    </source>
</evidence>
<gene>
    <name evidence="1" type="ORF">HHA03_17270</name>
    <name evidence="2" type="ORF">SAMN05421839_10576</name>
</gene>
<reference evidence="2 3" key="1">
    <citation type="submission" date="2016-10" db="EMBL/GenBank/DDBJ databases">
        <authorList>
            <person name="de Groot N.N."/>
        </authorList>
    </citation>
    <scope>NUCLEOTIDE SEQUENCE [LARGE SCALE GENOMIC DNA]</scope>
    <source>
        <strain evidence="2 3">DSM 17073</strain>
    </source>
</reference>
<dbReference type="Proteomes" id="UP000321547">
    <property type="component" value="Unassembled WGS sequence"/>
</dbReference>
<dbReference type="RefSeq" id="WP_089830383.1">
    <property type="nucleotide sequence ID" value="NZ_BJWI01000027.1"/>
</dbReference>
<dbReference type="EMBL" id="BJWI01000027">
    <property type="protein sequence ID" value="GEM02195.1"/>
    <property type="molecule type" value="Genomic_DNA"/>
</dbReference>
<keyword evidence="4" id="KW-1185">Reference proteome</keyword>
<proteinExistence type="predicted"/>
<dbReference type="Proteomes" id="UP000242243">
    <property type="component" value="Unassembled WGS sequence"/>
</dbReference>
<evidence type="ECO:0000313" key="1">
    <source>
        <dbReference type="EMBL" id="GEM02195.1"/>
    </source>
</evidence>
<protein>
    <submittedName>
        <fullName evidence="2">Uncharacterized protein</fullName>
    </submittedName>
</protein>
<dbReference type="OrthoDB" id="9982499at2"/>
<evidence type="ECO:0000313" key="4">
    <source>
        <dbReference type="Proteomes" id="UP000321547"/>
    </source>
</evidence>
<name>A0A1I5MG82_9BACI</name>
<reference evidence="1 4" key="2">
    <citation type="submission" date="2019-07" db="EMBL/GenBank/DDBJ databases">
        <title>Whole genome shotgun sequence of Halolactibacillus halophilus NBRC 100868.</title>
        <authorList>
            <person name="Hosoyama A."/>
            <person name="Uohara A."/>
            <person name="Ohji S."/>
            <person name="Ichikawa N."/>
        </authorList>
    </citation>
    <scope>NUCLEOTIDE SEQUENCE [LARGE SCALE GENOMIC DNA]</scope>
    <source>
        <strain evidence="1 4">NBRC 100868</strain>
    </source>
</reference>
<evidence type="ECO:0000313" key="3">
    <source>
        <dbReference type="Proteomes" id="UP000242243"/>
    </source>
</evidence>
<dbReference type="STRING" id="306540.SAMN05421839_10576"/>
<accession>A0A1I5MG82</accession>
<dbReference type="AlphaFoldDB" id="A0A1I5MG82"/>
<dbReference type="EMBL" id="FOXC01000005">
    <property type="protein sequence ID" value="SFP08595.1"/>
    <property type="molecule type" value="Genomic_DNA"/>
</dbReference>